<proteinExistence type="predicted"/>
<keyword evidence="3" id="KW-1185">Reference proteome</keyword>
<dbReference type="OrthoDB" id="5416172at2759"/>
<gene>
    <name evidence="2" type="ORF">EURHEDRAFT_415724</name>
</gene>
<feature type="compositionally biased region" description="Polar residues" evidence="1">
    <location>
        <begin position="16"/>
        <end position="30"/>
    </location>
</feature>
<dbReference type="HOGENOM" id="CLU_132774_0_0_1"/>
<reference evidence="3" key="1">
    <citation type="journal article" date="2014" name="Nat. Commun.">
        <title>Genomic adaptations of the halophilic Dead Sea filamentous fungus Eurotium rubrum.</title>
        <authorList>
            <person name="Kis-Papo T."/>
            <person name="Weig A.R."/>
            <person name="Riley R."/>
            <person name="Persoh D."/>
            <person name="Salamov A."/>
            <person name="Sun H."/>
            <person name="Lipzen A."/>
            <person name="Wasser S.P."/>
            <person name="Rambold G."/>
            <person name="Grigoriev I.V."/>
            <person name="Nevo E."/>
        </authorList>
    </citation>
    <scope>NUCLEOTIDE SEQUENCE [LARGE SCALE GENOMIC DNA]</scope>
    <source>
        <strain evidence="3">CBS 135680</strain>
    </source>
</reference>
<sequence length="141" mass="14777">MSNPHQGGTLSEMAPSGTTIPNNAGIQNIIPSVPRPDQRSENSQFDNEGLAEPTSALAADNATDLPRSTRDVGATGEVITGTGNSIGAGVEGKRTQGANDPGARGDARNWKHASHNRSAFERFAKEDEDSGEKVGEHEGRN</sequence>
<accession>A0A017S7Y8</accession>
<dbReference type="Proteomes" id="UP000019804">
    <property type="component" value="Unassembled WGS sequence"/>
</dbReference>
<feature type="region of interest" description="Disordered" evidence="1">
    <location>
        <begin position="1"/>
        <end position="141"/>
    </location>
</feature>
<dbReference type="GeneID" id="63697897"/>
<dbReference type="AlphaFoldDB" id="A0A017S7Y8"/>
<dbReference type="RefSeq" id="XP_040635993.1">
    <property type="nucleotide sequence ID" value="XM_040782773.1"/>
</dbReference>
<evidence type="ECO:0000256" key="1">
    <source>
        <dbReference type="SAM" id="MobiDB-lite"/>
    </source>
</evidence>
<protein>
    <submittedName>
        <fullName evidence="2">Uncharacterized protein</fullName>
    </submittedName>
</protein>
<organism evidence="2 3">
    <name type="scientific">Aspergillus ruber (strain CBS 135680)</name>
    <dbReference type="NCBI Taxonomy" id="1388766"/>
    <lineage>
        <taxon>Eukaryota</taxon>
        <taxon>Fungi</taxon>
        <taxon>Dikarya</taxon>
        <taxon>Ascomycota</taxon>
        <taxon>Pezizomycotina</taxon>
        <taxon>Eurotiomycetes</taxon>
        <taxon>Eurotiomycetidae</taxon>
        <taxon>Eurotiales</taxon>
        <taxon>Aspergillaceae</taxon>
        <taxon>Aspergillus</taxon>
        <taxon>Aspergillus subgen. Aspergillus</taxon>
    </lineage>
</organism>
<evidence type="ECO:0000313" key="3">
    <source>
        <dbReference type="Proteomes" id="UP000019804"/>
    </source>
</evidence>
<dbReference type="EMBL" id="KK088438">
    <property type="protein sequence ID" value="EYE92305.1"/>
    <property type="molecule type" value="Genomic_DNA"/>
</dbReference>
<name>A0A017S7Y8_ASPRC</name>
<feature type="compositionally biased region" description="Basic and acidic residues" evidence="1">
    <location>
        <begin position="118"/>
        <end position="141"/>
    </location>
</feature>
<evidence type="ECO:0000313" key="2">
    <source>
        <dbReference type="EMBL" id="EYE92305.1"/>
    </source>
</evidence>